<keyword evidence="2" id="KW-0732">Signal</keyword>
<reference evidence="3 4" key="1">
    <citation type="submission" date="2019-11" db="EMBL/GenBank/DDBJ databases">
        <title>Spirosoma endbachense sp. nov., isolated from a natural salt meadow.</title>
        <authorList>
            <person name="Rojas J."/>
            <person name="Ambika Manirajan B."/>
            <person name="Ratering S."/>
            <person name="Suarez C."/>
            <person name="Geissler-Plaum R."/>
            <person name="Schnell S."/>
        </authorList>
    </citation>
    <scope>NUCLEOTIDE SEQUENCE [LARGE SCALE GENOMIC DNA]</scope>
    <source>
        <strain evidence="3 4">I-24</strain>
    </source>
</reference>
<evidence type="ECO:0000256" key="2">
    <source>
        <dbReference type="SAM" id="SignalP"/>
    </source>
</evidence>
<feature type="signal peptide" evidence="2">
    <location>
        <begin position="1"/>
        <end position="18"/>
    </location>
</feature>
<organism evidence="3 4">
    <name type="scientific">Spirosoma endbachense</name>
    <dbReference type="NCBI Taxonomy" id="2666025"/>
    <lineage>
        <taxon>Bacteria</taxon>
        <taxon>Pseudomonadati</taxon>
        <taxon>Bacteroidota</taxon>
        <taxon>Cytophagia</taxon>
        <taxon>Cytophagales</taxon>
        <taxon>Cytophagaceae</taxon>
        <taxon>Spirosoma</taxon>
    </lineage>
</organism>
<proteinExistence type="predicted"/>
<dbReference type="KEGG" id="senf:GJR95_05410"/>
<feature type="compositionally biased region" description="Pro residues" evidence="1">
    <location>
        <begin position="112"/>
        <end position="122"/>
    </location>
</feature>
<gene>
    <name evidence="3" type="ORF">GJR95_05410</name>
</gene>
<dbReference type="EMBL" id="CP045997">
    <property type="protein sequence ID" value="QHV94483.1"/>
    <property type="molecule type" value="Genomic_DNA"/>
</dbReference>
<sequence>MKPILILLMLASGFLSLAQSSSTLNTVINEDGKVMSIQVDGERNGRAVKYDRTFDVTKLSSSEKDALKNRVLDSLGIGQSIAIPEAVAHRDRSPGDSEGVAVPAKPREVPSVPKPPVPPSPPADAGQTVVTFRCESCTGKVKLEITSPTEDYSIERDAKVNTDKRLFPYQIPLSSGEYNLKYYQNGVLQIQSTFKVKAGETNTVDVK</sequence>
<dbReference type="Proteomes" id="UP000464577">
    <property type="component" value="Chromosome"/>
</dbReference>
<evidence type="ECO:0000313" key="3">
    <source>
        <dbReference type="EMBL" id="QHV94483.1"/>
    </source>
</evidence>
<feature type="region of interest" description="Disordered" evidence="1">
    <location>
        <begin position="88"/>
        <end position="126"/>
    </location>
</feature>
<name>A0A6P1VN26_9BACT</name>
<evidence type="ECO:0000256" key="1">
    <source>
        <dbReference type="SAM" id="MobiDB-lite"/>
    </source>
</evidence>
<evidence type="ECO:0000313" key="4">
    <source>
        <dbReference type="Proteomes" id="UP000464577"/>
    </source>
</evidence>
<dbReference type="AlphaFoldDB" id="A0A6P1VN26"/>
<dbReference type="RefSeq" id="WP_162384903.1">
    <property type="nucleotide sequence ID" value="NZ_CP045997.1"/>
</dbReference>
<accession>A0A6P1VN26</accession>
<feature type="chain" id="PRO_5026766522" evidence="2">
    <location>
        <begin position="19"/>
        <end position="207"/>
    </location>
</feature>
<keyword evidence="4" id="KW-1185">Reference proteome</keyword>
<protein>
    <submittedName>
        <fullName evidence="3">Uncharacterized protein</fullName>
    </submittedName>
</protein>